<dbReference type="Proteomes" id="UP001558652">
    <property type="component" value="Unassembled WGS sequence"/>
</dbReference>
<dbReference type="AlphaFoldDB" id="A0ABD0YGC9"/>
<dbReference type="InterPro" id="IPR000477">
    <property type="entry name" value="RT_dom"/>
</dbReference>
<reference evidence="4 5" key="1">
    <citation type="submission" date="2024-07" db="EMBL/GenBank/DDBJ databases">
        <title>Chromosome-level genome assembly of the water stick insect Ranatra chinensis (Heteroptera: Nepidae).</title>
        <authorList>
            <person name="Liu X."/>
        </authorList>
    </citation>
    <scope>NUCLEOTIDE SEQUENCE [LARGE SCALE GENOMIC DNA]</scope>
    <source>
        <strain evidence="4">Cailab_2021Rc</strain>
        <tissue evidence="4">Muscle</tissue>
    </source>
</reference>
<gene>
    <name evidence="4" type="ORF">AAG570_013304</name>
</gene>
<dbReference type="Pfam" id="PF00078">
    <property type="entry name" value="RVT_1"/>
    <property type="match status" value="1"/>
</dbReference>
<evidence type="ECO:0000259" key="2">
    <source>
        <dbReference type="PROSITE" id="PS50195"/>
    </source>
</evidence>
<dbReference type="EMBL" id="JBFDAA010000008">
    <property type="protein sequence ID" value="KAL1130366.1"/>
    <property type="molecule type" value="Genomic_DNA"/>
</dbReference>
<dbReference type="Gene3D" id="3.30.1520.10">
    <property type="entry name" value="Phox-like domain"/>
    <property type="match status" value="1"/>
</dbReference>
<dbReference type="InterPro" id="IPR051866">
    <property type="entry name" value="Intracell_Sig-Traffick_Protein"/>
</dbReference>
<dbReference type="CDD" id="cd01647">
    <property type="entry name" value="RT_LTR"/>
    <property type="match status" value="1"/>
</dbReference>
<dbReference type="PROSITE" id="PS50195">
    <property type="entry name" value="PX"/>
    <property type="match status" value="1"/>
</dbReference>
<dbReference type="SUPFAM" id="SSF64268">
    <property type="entry name" value="PX domain"/>
    <property type="match status" value="1"/>
</dbReference>
<dbReference type="InterPro" id="IPR007330">
    <property type="entry name" value="MIT_dom"/>
</dbReference>
<dbReference type="Gene3D" id="3.10.10.10">
    <property type="entry name" value="HIV Type 1 Reverse Transcriptase, subunit A, domain 1"/>
    <property type="match status" value="1"/>
</dbReference>
<name>A0ABD0YGC9_9HEMI</name>
<dbReference type="Gene3D" id="1.20.58.80">
    <property type="entry name" value="Phosphotransferase system, lactose/cellobiose-type IIA subunit"/>
    <property type="match status" value="1"/>
</dbReference>
<dbReference type="FunFam" id="3.30.70.270:FF:000003">
    <property type="entry name" value="Transposon Ty3-G Gag-Pol polyprotein"/>
    <property type="match status" value="1"/>
</dbReference>
<dbReference type="Pfam" id="PF04212">
    <property type="entry name" value="MIT"/>
    <property type="match status" value="1"/>
</dbReference>
<dbReference type="InterPro" id="IPR001683">
    <property type="entry name" value="PX_dom"/>
</dbReference>
<dbReference type="PANTHER" id="PTHR15508:SF8">
    <property type="entry name" value="LD24550P"/>
    <property type="match status" value="1"/>
</dbReference>
<accession>A0ABD0YGC9</accession>
<dbReference type="PANTHER" id="PTHR15508">
    <property type="entry name" value="RIBOSOMAL PROTEIN S6 KINASE"/>
    <property type="match status" value="1"/>
</dbReference>
<dbReference type="InterPro" id="IPR036181">
    <property type="entry name" value="MIT_dom_sf"/>
</dbReference>
<comment type="caution">
    <text evidence="4">The sequence shown here is derived from an EMBL/GenBank/DDBJ whole genome shotgun (WGS) entry which is preliminary data.</text>
</comment>
<protein>
    <recommendedName>
        <fullName evidence="6">PX domain-containing protein</fullName>
    </recommendedName>
</protein>
<sequence length="601" mass="68182">MGKDALRPLGARVVAGKGSWKVKLGKAVYDSLAAVREEDYVGAAIVKMRGYVNPATSVCQAAKVSPSPGSSDRGGNPENAGAWRDPEIRQRCLPSDPYAPGDIEKTAFQFERGKYEYLRMPFGLKMAPTTFQRLMDEFLEGLDPNAIQIYMDDIIVFSKSAEEHAEHLGQLLERLREFGLRASEEKSFFFQDNLKFIGHTVSGRGVATNDAKVEAIKRLPILKNPKEDHTLLNDKRLQVVLETGTGQGVTERYDRYARSQTWTVTIVRTASDDDALTQMKTFMLDDATYYVYAAAKVTTLGAFRLLAYLQITYVLDGRTGPETVYPKRFPETATKVIVWKRYNDFKKLHKDLKSRHSKLHLGDKFPPFVKAKYFSRFEEEVIEERRRAALLLLEFIAKHASLYNSDIFVQFFEVGYTVIQEAGTGELRADDDTLQPTHRYDGGAYSLSSEDDVASYLTDTDSVVLPNQSNDRGNSIDEIRKDDKSSILNLVRNEPEQLHVDHSSGAQNVCSLQKKPEYCIVAEQYVEEAELKEAMKNYRAAFDLYKKAISCWLSGVQSDMNHNRRKMIKEKTSHYLLRAEFIANNYLTDDIPETTENEVCM</sequence>
<proteinExistence type="predicted"/>
<evidence type="ECO:0008006" key="6">
    <source>
        <dbReference type="Google" id="ProtNLM"/>
    </source>
</evidence>
<keyword evidence="5" id="KW-1185">Reference proteome</keyword>
<dbReference type="InterPro" id="IPR036871">
    <property type="entry name" value="PX_dom_sf"/>
</dbReference>
<dbReference type="SUPFAM" id="SSF56672">
    <property type="entry name" value="DNA/RNA polymerases"/>
    <property type="match status" value="1"/>
</dbReference>
<organism evidence="4 5">
    <name type="scientific">Ranatra chinensis</name>
    <dbReference type="NCBI Taxonomy" id="642074"/>
    <lineage>
        <taxon>Eukaryota</taxon>
        <taxon>Metazoa</taxon>
        <taxon>Ecdysozoa</taxon>
        <taxon>Arthropoda</taxon>
        <taxon>Hexapoda</taxon>
        <taxon>Insecta</taxon>
        <taxon>Pterygota</taxon>
        <taxon>Neoptera</taxon>
        <taxon>Paraneoptera</taxon>
        <taxon>Hemiptera</taxon>
        <taxon>Heteroptera</taxon>
        <taxon>Panheteroptera</taxon>
        <taxon>Nepomorpha</taxon>
        <taxon>Nepidae</taxon>
        <taxon>Ranatrinae</taxon>
        <taxon>Ranatra</taxon>
    </lineage>
</organism>
<dbReference type="InterPro" id="IPR043128">
    <property type="entry name" value="Rev_trsase/Diguanyl_cyclase"/>
</dbReference>
<dbReference type="Pfam" id="PF00787">
    <property type="entry name" value="PX"/>
    <property type="match status" value="1"/>
</dbReference>
<feature type="domain" description="PX" evidence="2">
    <location>
        <begin position="291"/>
        <end position="419"/>
    </location>
</feature>
<evidence type="ECO:0000259" key="3">
    <source>
        <dbReference type="PROSITE" id="PS50878"/>
    </source>
</evidence>
<dbReference type="Gene3D" id="3.30.70.270">
    <property type="match status" value="1"/>
</dbReference>
<dbReference type="PROSITE" id="PS50878">
    <property type="entry name" value="RT_POL"/>
    <property type="match status" value="1"/>
</dbReference>
<dbReference type="SUPFAM" id="SSF116846">
    <property type="entry name" value="MIT domain"/>
    <property type="match status" value="1"/>
</dbReference>
<dbReference type="SMART" id="SM00312">
    <property type="entry name" value="PX"/>
    <property type="match status" value="1"/>
</dbReference>
<feature type="region of interest" description="Disordered" evidence="1">
    <location>
        <begin position="62"/>
        <end position="87"/>
    </location>
</feature>
<feature type="domain" description="Reverse transcriptase" evidence="3">
    <location>
        <begin position="1"/>
        <end position="201"/>
    </location>
</feature>
<dbReference type="GO" id="GO:0071897">
    <property type="term" value="P:DNA biosynthetic process"/>
    <property type="evidence" value="ECO:0007669"/>
    <property type="project" value="UniProtKB-ARBA"/>
</dbReference>
<dbReference type="InterPro" id="IPR043502">
    <property type="entry name" value="DNA/RNA_pol_sf"/>
</dbReference>
<evidence type="ECO:0000256" key="1">
    <source>
        <dbReference type="SAM" id="MobiDB-lite"/>
    </source>
</evidence>
<evidence type="ECO:0000313" key="5">
    <source>
        <dbReference type="Proteomes" id="UP001558652"/>
    </source>
</evidence>
<evidence type="ECO:0000313" key="4">
    <source>
        <dbReference type="EMBL" id="KAL1130366.1"/>
    </source>
</evidence>